<name>A0A225VIK4_9STRA</name>
<keyword evidence="3" id="KW-0328">Glycosyltransferase</keyword>
<evidence type="ECO:0000256" key="6">
    <source>
        <dbReference type="ARBA" id="ARBA00022968"/>
    </source>
</evidence>
<proteinExistence type="inferred from homology"/>
<keyword evidence="4" id="KW-0808">Transferase</keyword>
<dbReference type="PANTHER" id="PTHR31392">
    <property type="entry name" value="ALPHA-1,3-MANNOSYLTRANSFERASE MNN1-RELATED"/>
    <property type="match status" value="1"/>
</dbReference>
<evidence type="ECO:0000256" key="2">
    <source>
        <dbReference type="ARBA" id="ARBA00009105"/>
    </source>
</evidence>
<evidence type="ECO:0000256" key="9">
    <source>
        <dbReference type="ARBA" id="ARBA00023180"/>
    </source>
</evidence>
<keyword evidence="9" id="KW-0325">Glycoprotein</keyword>
<evidence type="ECO:0000256" key="8">
    <source>
        <dbReference type="ARBA" id="ARBA00023136"/>
    </source>
</evidence>
<evidence type="ECO:0000256" key="5">
    <source>
        <dbReference type="ARBA" id="ARBA00022692"/>
    </source>
</evidence>
<comment type="subcellular location">
    <subcellularLocation>
        <location evidence="1">Membrane</location>
        <topology evidence="1">Single-pass type II membrane protein</topology>
    </subcellularLocation>
</comment>
<comment type="caution">
    <text evidence="10">The sequence shown here is derived from an EMBL/GenBank/DDBJ whole genome shotgun (WGS) entry which is preliminary data.</text>
</comment>
<evidence type="ECO:0000313" key="10">
    <source>
        <dbReference type="EMBL" id="OWZ05152.1"/>
    </source>
</evidence>
<sequence>MVSITLFLSISTSIDSEVKHFTTGKIHQRSQKTVVTQFDASVSREKGIIMCMFNAVVPMGLSLIKDLRCLGNTELIQVYHCFPEEMSDENRALILGVDDRVEIVDVCTDLVSRKMLQKETAEKFRNWWLKPLALYHTDIVEVLLMDVDDVFLKNPAVLRSTKGYHRTGTTFFYDRVLRSNEWFNQEVNNSTYLKTMLQDFNYSAFGVDADIPIPETLLRSYGYGGEASHEQDSSLVAVDKSRSGQVMAIMFWLITVQRFEREFSFGDKETFWISYGLARKEYFFSPWGPSVIEASRNEDMKKHSDTLCGSLSHFMPVMDDTPELLYVNGRSLVEPFAEGLENRGFAAAHLLYNPTPSFVTPRQNRRPNGGTATSYTGGFPMECLIGFGATPLPDHFAPQLLRRRMFFLGIVMDVLAVLDSCYAFDTPRVWTDVQW</sequence>
<accession>A0A225VIK4</accession>
<dbReference type="SUPFAM" id="SSF53448">
    <property type="entry name" value="Nucleotide-diphospho-sugar transferases"/>
    <property type="match status" value="1"/>
</dbReference>
<evidence type="ECO:0000256" key="4">
    <source>
        <dbReference type="ARBA" id="ARBA00022679"/>
    </source>
</evidence>
<dbReference type="Pfam" id="PF11051">
    <property type="entry name" value="Mannosyl_trans3"/>
    <property type="match status" value="1"/>
</dbReference>
<dbReference type="PANTHER" id="PTHR31392:SF1">
    <property type="entry name" value="ALPHA-1,3-MANNOSYLTRANSFERASE MNN1-RELATED"/>
    <property type="match status" value="1"/>
</dbReference>
<keyword evidence="8" id="KW-0472">Membrane</keyword>
<reference evidence="11" key="1">
    <citation type="submission" date="2017-03" db="EMBL/GenBank/DDBJ databases">
        <title>Phytopthora megakarya and P. palmivora, two closely related causual agents of cacao black pod achieved similar genome size and gene model numbers by different mechanisms.</title>
        <authorList>
            <person name="Ali S."/>
            <person name="Shao J."/>
            <person name="Larry D.J."/>
            <person name="Kronmiller B."/>
            <person name="Shen D."/>
            <person name="Strem M.D."/>
            <person name="Melnick R.L."/>
            <person name="Guiltinan M.J."/>
            <person name="Tyler B.M."/>
            <person name="Meinhardt L.W."/>
            <person name="Bailey B.A."/>
        </authorList>
    </citation>
    <scope>NUCLEOTIDE SEQUENCE [LARGE SCALE GENOMIC DNA]</scope>
    <source>
        <strain evidence="11">zdho120</strain>
    </source>
</reference>
<gene>
    <name evidence="10" type="ORF">PHMEG_00022809</name>
</gene>
<dbReference type="GO" id="GO:0000033">
    <property type="term" value="F:alpha-1,3-mannosyltransferase activity"/>
    <property type="evidence" value="ECO:0007669"/>
    <property type="project" value="TreeGrafter"/>
</dbReference>
<keyword evidence="6" id="KW-0735">Signal-anchor</keyword>
<dbReference type="EMBL" id="NBNE01004583">
    <property type="protein sequence ID" value="OWZ05152.1"/>
    <property type="molecule type" value="Genomic_DNA"/>
</dbReference>
<evidence type="ECO:0008006" key="12">
    <source>
        <dbReference type="Google" id="ProtNLM"/>
    </source>
</evidence>
<dbReference type="Proteomes" id="UP000198211">
    <property type="component" value="Unassembled WGS sequence"/>
</dbReference>
<dbReference type="GO" id="GO:0016020">
    <property type="term" value="C:membrane"/>
    <property type="evidence" value="ECO:0007669"/>
    <property type="project" value="UniProtKB-SubCell"/>
</dbReference>
<keyword evidence="11" id="KW-1185">Reference proteome</keyword>
<evidence type="ECO:0000256" key="1">
    <source>
        <dbReference type="ARBA" id="ARBA00004606"/>
    </source>
</evidence>
<dbReference type="GO" id="GO:0005794">
    <property type="term" value="C:Golgi apparatus"/>
    <property type="evidence" value="ECO:0007669"/>
    <property type="project" value="TreeGrafter"/>
</dbReference>
<dbReference type="InterPro" id="IPR022751">
    <property type="entry name" value="Alpha_mannosyltransferase"/>
</dbReference>
<dbReference type="InterPro" id="IPR029044">
    <property type="entry name" value="Nucleotide-diphossugar_trans"/>
</dbReference>
<keyword evidence="5" id="KW-0812">Transmembrane</keyword>
<evidence type="ECO:0000313" key="11">
    <source>
        <dbReference type="Proteomes" id="UP000198211"/>
    </source>
</evidence>
<dbReference type="GO" id="GO:0006493">
    <property type="term" value="P:protein O-linked glycosylation"/>
    <property type="evidence" value="ECO:0007669"/>
    <property type="project" value="TreeGrafter"/>
</dbReference>
<dbReference type="AlphaFoldDB" id="A0A225VIK4"/>
<comment type="similarity">
    <text evidence="2">Belongs to the MNN1/MNT family.</text>
</comment>
<dbReference type="OrthoDB" id="430354at2759"/>
<evidence type="ECO:0000256" key="3">
    <source>
        <dbReference type="ARBA" id="ARBA00022676"/>
    </source>
</evidence>
<keyword evidence="7" id="KW-1133">Transmembrane helix</keyword>
<protein>
    <recommendedName>
        <fullName evidence="12">Nucleotide-diphospho-sugar transferase</fullName>
    </recommendedName>
</protein>
<organism evidence="10 11">
    <name type="scientific">Phytophthora megakarya</name>
    <dbReference type="NCBI Taxonomy" id="4795"/>
    <lineage>
        <taxon>Eukaryota</taxon>
        <taxon>Sar</taxon>
        <taxon>Stramenopiles</taxon>
        <taxon>Oomycota</taxon>
        <taxon>Peronosporomycetes</taxon>
        <taxon>Peronosporales</taxon>
        <taxon>Peronosporaceae</taxon>
        <taxon>Phytophthora</taxon>
    </lineage>
</organism>
<evidence type="ECO:0000256" key="7">
    <source>
        <dbReference type="ARBA" id="ARBA00022989"/>
    </source>
</evidence>